<gene>
    <name evidence="1" type="ORF">QWZ16_13910</name>
</gene>
<sequence>MSYTALLASHFPTKIIVFPIRHTPLSLIEVFRVTRYTATFNQDAENRSLISAYP</sequence>
<organism evidence="1 2">
    <name type="scientific">Vibrio ostreicida</name>
    <dbReference type="NCBI Taxonomy" id="526588"/>
    <lineage>
        <taxon>Bacteria</taxon>
        <taxon>Pseudomonadati</taxon>
        <taxon>Pseudomonadota</taxon>
        <taxon>Gammaproteobacteria</taxon>
        <taxon>Vibrionales</taxon>
        <taxon>Vibrionaceae</taxon>
        <taxon>Vibrio</taxon>
    </lineage>
</organism>
<evidence type="ECO:0000313" key="1">
    <source>
        <dbReference type="EMBL" id="MDN3610796.1"/>
    </source>
</evidence>
<dbReference type="RefSeq" id="WP_290312300.1">
    <property type="nucleotide sequence ID" value="NZ_JAUFQC010000001.1"/>
</dbReference>
<name>A0ABT8BUE5_9VIBR</name>
<reference evidence="2" key="1">
    <citation type="journal article" date="2019" name="Int. J. Syst. Evol. Microbiol.">
        <title>The Global Catalogue of Microorganisms (GCM) 10K type strain sequencing project: providing services to taxonomists for standard genome sequencing and annotation.</title>
        <authorList>
            <consortium name="The Broad Institute Genomics Platform"/>
            <consortium name="The Broad Institute Genome Sequencing Center for Infectious Disease"/>
            <person name="Wu L."/>
            <person name="Ma J."/>
        </authorList>
    </citation>
    <scope>NUCLEOTIDE SEQUENCE [LARGE SCALE GENOMIC DNA]</scope>
    <source>
        <strain evidence="2">CECT 7398</strain>
    </source>
</reference>
<protein>
    <submittedName>
        <fullName evidence="1">Uncharacterized protein</fullName>
    </submittedName>
</protein>
<dbReference type="Proteomes" id="UP001238540">
    <property type="component" value="Unassembled WGS sequence"/>
</dbReference>
<accession>A0ABT8BUE5</accession>
<keyword evidence="2" id="KW-1185">Reference proteome</keyword>
<dbReference type="EMBL" id="JAUFQC010000001">
    <property type="protein sequence ID" value="MDN3610796.1"/>
    <property type="molecule type" value="Genomic_DNA"/>
</dbReference>
<proteinExistence type="predicted"/>
<comment type="caution">
    <text evidence="1">The sequence shown here is derived from an EMBL/GenBank/DDBJ whole genome shotgun (WGS) entry which is preliminary data.</text>
</comment>
<evidence type="ECO:0000313" key="2">
    <source>
        <dbReference type="Proteomes" id="UP001238540"/>
    </source>
</evidence>